<evidence type="ECO:0000313" key="2">
    <source>
        <dbReference type="Proteomes" id="UP000681722"/>
    </source>
</evidence>
<dbReference type="EMBL" id="CAJOBC010020163">
    <property type="protein sequence ID" value="CAF4045200.1"/>
    <property type="molecule type" value="Genomic_DNA"/>
</dbReference>
<feature type="non-terminal residue" evidence="1">
    <location>
        <position position="1"/>
    </location>
</feature>
<sequence>KKKPQSQDGLR</sequence>
<evidence type="ECO:0000313" key="1">
    <source>
        <dbReference type="EMBL" id="CAF4045200.1"/>
    </source>
</evidence>
<organism evidence="1 2">
    <name type="scientific">Didymodactylos carnosus</name>
    <dbReference type="NCBI Taxonomy" id="1234261"/>
    <lineage>
        <taxon>Eukaryota</taxon>
        <taxon>Metazoa</taxon>
        <taxon>Spiralia</taxon>
        <taxon>Gnathifera</taxon>
        <taxon>Rotifera</taxon>
        <taxon>Eurotatoria</taxon>
        <taxon>Bdelloidea</taxon>
        <taxon>Philodinida</taxon>
        <taxon>Philodinidae</taxon>
        <taxon>Didymodactylos</taxon>
    </lineage>
</organism>
<reference evidence="1" key="1">
    <citation type="submission" date="2021-02" db="EMBL/GenBank/DDBJ databases">
        <authorList>
            <person name="Nowell W R."/>
        </authorList>
    </citation>
    <scope>NUCLEOTIDE SEQUENCE</scope>
</reference>
<protein>
    <submittedName>
        <fullName evidence="1">Uncharacterized protein</fullName>
    </submittedName>
</protein>
<comment type="caution">
    <text evidence="1">The sequence shown here is derived from an EMBL/GenBank/DDBJ whole genome shotgun (WGS) entry which is preliminary data.</text>
</comment>
<gene>
    <name evidence="1" type="ORF">SRO942_LOCUS26968</name>
</gene>
<name>A0A8S2PEK2_9BILA</name>
<dbReference type="Proteomes" id="UP000681722">
    <property type="component" value="Unassembled WGS sequence"/>
</dbReference>
<proteinExistence type="predicted"/>
<accession>A0A8S2PEK2</accession>